<gene>
    <name evidence="3" type="ORF">LWF01_06290</name>
</gene>
<keyword evidence="2" id="KW-0472">Membrane</keyword>
<feature type="compositionally biased region" description="Low complexity" evidence="1">
    <location>
        <begin position="196"/>
        <end position="209"/>
    </location>
</feature>
<keyword evidence="2" id="KW-1133">Transmembrane helix</keyword>
<feature type="compositionally biased region" description="Polar residues" evidence="1">
    <location>
        <begin position="220"/>
        <end position="233"/>
    </location>
</feature>
<feature type="compositionally biased region" description="Pro residues" evidence="1">
    <location>
        <begin position="1"/>
        <end position="13"/>
    </location>
</feature>
<keyword evidence="4" id="KW-1185">Reference proteome</keyword>
<dbReference type="EMBL" id="CP090958">
    <property type="protein sequence ID" value="WGW13371.1"/>
    <property type="molecule type" value="Genomic_DNA"/>
</dbReference>
<dbReference type="InterPro" id="IPR046576">
    <property type="entry name" value="DUF6636"/>
</dbReference>
<feature type="region of interest" description="Disordered" evidence="1">
    <location>
        <begin position="62"/>
        <end position="114"/>
    </location>
</feature>
<dbReference type="Pfam" id="PF20341">
    <property type="entry name" value="DUF6636"/>
    <property type="match status" value="1"/>
</dbReference>
<name>A0ABY8QX35_9MICO</name>
<accession>A0ABY8QX35</accession>
<sequence length="329" mass="34308">MNIPPPPAVPPRIPGDDEENDGASLTGEIFASRSDRPEGQDLFSASDTVDLHRQNQQLAAQYWAPTQVQRTVSPSVASPMPDASSGAQPGLQHTHVLPAEPVGQPGQHRYPETTQYPVNEYPAARLPVSQPRRPQKGAQSAAPSRPGDQLKAKRRGSMFVLFGGVALFALLIGALIGMAAAPSSDRTANTGSNTQAARESSPGSESEAGSGSGPDGQAERFTSPSGNISCQISQDGSARCDIRDASFDPPEKPADCSGAFGKSITAASNTVQFTCVTDPVDGSDAPELGYGQKKSVKGVTCSSAKTGMTCTSDATGRGFTLAKQKYEIF</sequence>
<organism evidence="3 4">
    <name type="scientific">Saxibacter everestensis</name>
    <dbReference type="NCBI Taxonomy" id="2909229"/>
    <lineage>
        <taxon>Bacteria</taxon>
        <taxon>Bacillati</taxon>
        <taxon>Actinomycetota</taxon>
        <taxon>Actinomycetes</taxon>
        <taxon>Micrococcales</taxon>
        <taxon>Brevibacteriaceae</taxon>
        <taxon>Saxibacter</taxon>
    </lineage>
</organism>
<evidence type="ECO:0000256" key="1">
    <source>
        <dbReference type="SAM" id="MobiDB-lite"/>
    </source>
</evidence>
<evidence type="ECO:0000313" key="4">
    <source>
        <dbReference type="Proteomes" id="UP001209083"/>
    </source>
</evidence>
<feature type="compositionally biased region" description="Polar residues" evidence="1">
    <location>
        <begin position="62"/>
        <end position="76"/>
    </location>
</feature>
<feature type="transmembrane region" description="Helical" evidence="2">
    <location>
        <begin position="159"/>
        <end position="181"/>
    </location>
</feature>
<feature type="region of interest" description="Disordered" evidence="1">
    <location>
        <begin position="1"/>
        <end position="25"/>
    </location>
</feature>
<keyword evidence="2" id="KW-0812">Transmembrane</keyword>
<dbReference type="Proteomes" id="UP001209083">
    <property type="component" value="Chromosome"/>
</dbReference>
<proteinExistence type="predicted"/>
<evidence type="ECO:0000313" key="3">
    <source>
        <dbReference type="EMBL" id="WGW13371.1"/>
    </source>
</evidence>
<dbReference type="RefSeq" id="WP_349640190.1">
    <property type="nucleotide sequence ID" value="NZ_CP090958.1"/>
</dbReference>
<feature type="compositionally biased region" description="Polar residues" evidence="1">
    <location>
        <begin position="184"/>
        <end position="195"/>
    </location>
</feature>
<evidence type="ECO:0000256" key="2">
    <source>
        <dbReference type="SAM" id="Phobius"/>
    </source>
</evidence>
<reference evidence="3 4" key="1">
    <citation type="submission" date="2023-05" db="EMBL/GenBank/DDBJ databases">
        <title>Lithophilousrod everest ZFBP1038 complete genpme.</title>
        <authorList>
            <person name="Tian M."/>
        </authorList>
    </citation>
    <scope>NUCLEOTIDE SEQUENCE [LARGE SCALE GENOMIC DNA]</scope>
    <source>
        <strain evidence="3 4">ZFBP1038</strain>
    </source>
</reference>
<protein>
    <submittedName>
        <fullName evidence="3">Uncharacterized protein</fullName>
    </submittedName>
</protein>
<feature type="region of interest" description="Disordered" evidence="1">
    <location>
        <begin position="127"/>
        <end position="150"/>
    </location>
</feature>
<feature type="region of interest" description="Disordered" evidence="1">
    <location>
        <begin position="183"/>
        <end position="233"/>
    </location>
</feature>